<proteinExistence type="predicted"/>
<dbReference type="Proteomes" id="UP000603141">
    <property type="component" value="Unassembled WGS sequence"/>
</dbReference>
<dbReference type="RefSeq" id="WP_200268391.1">
    <property type="nucleotide sequence ID" value="NZ_JAENIJ010000006.1"/>
</dbReference>
<dbReference type="GO" id="GO:0016791">
    <property type="term" value="F:phosphatase activity"/>
    <property type="evidence" value="ECO:0007669"/>
    <property type="project" value="TreeGrafter"/>
</dbReference>
<dbReference type="AlphaFoldDB" id="A0A934VVT7"/>
<keyword evidence="2" id="KW-1185">Reference proteome</keyword>
<dbReference type="InterPro" id="IPR023214">
    <property type="entry name" value="HAD_sf"/>
</dbReference>
<evidence type="ECO:0000313" key="1">
    <source>
        <dbReference type="EMBL" id="MBK1881839.1"/>
    </source>
</evidence>
<dbReference type="PANTHER" id="PTHR10000">
    <property type="entry name" value="PHOSPHOSERINE PHOSPHATASE"/>
    <property type="match status" value="1"/>
</dbReference>
<accession>A0A934VVT7</accession>
<reference evidence="1" key="1">
    <citation type="submission" date="2021-01" db="EMBL/GenBank/DDBJ databases">
        <title>Modified the classification status of verrucomicrobia.</title>
        <authorList>
            <person name="Feng X."/>
        </authorList>
    </citation>
    <scope>NUCLEOTIDE SEQUENCE</scope>
    <source>
        <strain evidence="1">KCTC 22041</strain>
    </source>
</reference>
<dbReference type="InterPro" id="IPR036412">
    <property type="entry name" value="HAD-like_sf"/>
</dbReference>
<comment type="caution">
    <text evidence="1">The sequence shown here is derived from an EMBL/GenBank/DDBJ whole genome shotgun (WGS) entry which is preliminary data.</text>
</comment>
<dbReference type="EMBL" id="JAENIJ010000006">
    <property type="protein sequence ID" value="MBK1881839.1"/>
    <property type="molecule type" value="Genomic_DNA"/>
</dbReference>
<dbReference type="Gene3D" id="3.40.50.1000">
    <property type="entry name" value="HAD superfamily/HAD-like"/>
    <property type="match status" value="2"/>
</dbReference>
<dbReference type="PANTHER" id="PTHR10000:SF8">
    <property type="entry name" value="HAD SUPERFAMILY HYDROLASE-LIKE, TYPE 3"/>
    <property type="match status" value="1"/>
</dbReference>
<dbReference type="GO" id="GO:0005829">
    <property type="term" value="C:cytosol"/>
    <property type="evidence" value="ECO:0007669"/>
    <property type="project" value="TreeGrafter"/>
</dbReference>
<name>A0A934VVT7_9BACT</name>
<evidence type="ECO:0000313" key="2">
    <source>
        <dbReference type="Proteomes" id="UP000603141"/>
    </source>
</evidence>
<gene>
    <name evidence="1" type="ORF">JIN85_05405</name>
</gene>
<sequence>MKPLQLPATASAVLSFDFDGTLHDPSAQPPVWADFFVLIQQLRTEKNAIWGINTGRSMPQVIDGFIESRFPFLPDFVVAREREIYFPNPLGRYLPHTEWNKKCEKEIRRLFKKSRKLLDSIRKDIEEHTGAQWVETSGDPAGLISRTDEEMDWIEQRIRNLAAENPKLSWQRNSIYLRFGHLDFQKGSSLTEVASNFKIAAPQCFAIGDSHNDLAMLDSTHAGMIACPGNSVEAIKTKVLASGGFLAKADHSAGAIEALRHYFHV</sequence>
<protein>
    <submittedName>
        <fullName evidence="1">HAD family phosphatase</fullName>
    </submittedName>
</protein>
<dbReference type="Pfam" id="PF08282">
    <property type="entry name" value="Hydrolase_3"/>
    <property type="match status" value="1"/>
</dbReference>
<dbReference type="SUPFAM" id="SSF56784">
    <property type="entry name" value="HAD-like"/>
    <property type="match status" value="1"/>
</dbReference>
<organism evidence="1 2">
    <name type="scientific">Luteolibacter pohnpeiensis</name>
    <dbReference type="NCBI Taxonomy" id="454153"/>
    <lineage>
        <taxon>Bacteria</taxon>
        <taxon>Pseudomonadati</taxon>
        <taxon>Verrucomicrobiota</taxon>
        <taxon>Verrucomicrobiia</taxon>
        <taxon>Verrucomicrobiales</taxon>
        <taxon>Verrucomicrobiaceae</taxon>
        <taxon>Luteolibacter</taxon>
    </lineage>
</organism>
<dbReference type="GO" id="GO:0000287">
    <property type="term" value="F:magnesium ion binding"/>
    <property type="evidence" value="ECO:0007669"/>
    <property type="project" value="TreeGrafter"/>
</dbReference>